<protein>
    <recommendedName>
        <fullName evidence="1">ZP domain-containing protein</fullName>
    </recommendedName>
</protein>
<comment type="caution">
    <text evidence="2">The sequence shown here is derived from an EMBL/GenBank/DDBJ whole genome shotgun (WGS) entry which is preliminary data.</text>
</comment>
<evidence type="ECO:0000259" key="1">
    <source>
        <dbReference type="PROSITE" id="PS51034"/>
    </source>
</evidence>
<feature type="domain" description="ZP" evidence="1">
    <location>
        <begin position="141"/>
        <end position="412"/>
    </location>
</feature>
<sequence>MEYYTLTQALYHFVIAIVGVSVSSGANLDRASLELKDQHQHEVLINFPRKSNESKVATARHLYLPPGEPDFVLPEVIDNRVRSAFQRPISSTIIQPSIELQTPFPREIYNYLPPAIRHSNIKASDFERDEISGFVRINSMSCKNTDDEAFFKASVIPPKVSDYPVIEGATSEYCKIVKVNDEYRFNFSNDMFWNCGVKDCSTDAGKFYCLSLRFATVSGLKLNEDIKILLKCRTQEKITSHTKRIHVKTHDTSARMAPRVATGGHKNAFETEIGLYRKTLGSNHLFDSRIQPGGTVILGEEILLRVAVREGDGWRYSRISDVTIHHLENKKQKKIINSMWILDSNGCLNQEIREVCSREQYRVTPLESYLIFQAFMFDHMKETDEMVMNIKATGCLDGNDCVINCPAGHSRKTRSLAELKTHNQTINWLDDISFKI</sequence>
<reference evidence="2 3" key="1">
    <citation type="journal article" date="2021" name="J. Hered.">
        <title>A chromosome-level genome assembly of the parasitoid wasp, Cotesia glomerata (Hymenoptera: Braconidae).</title>
        <authorList>
            <person name="Pinto B.J."/>
            <person name="Weis J.J."/>
            <person name="Gamble T."/>
            <person name="Ode P.J."/>
            <person name="Paul R."/>
            <person name="Zaspel J.M."/>
        </authorList>
    </citation>
    <scope>NUCLEOTIDE SEQUENCE [LARGE SCALE GENOMIC DNA]</scope>
    <source>
        <strain evidence="2">CgM1</strain>
    </source>
</reference>
<evidence type="ECO:0000313" key="3">
    <source>
        <dbReference type="Proteomes" id="UP000826195"/>
    </source>
</evidence>
<proteinExistence type="predicted"/>
<evidence type="ECO:0000313" key="2">
    <source>
        <dbReference type="EMBL" id="KAH0546436.1"/>
    </source>
</evidence>
<gene>
    <name evidence="2" type="ORF">KQX54_009673</name>
</gene>
<dbReference type="PROSITE" id="PS51034">
    <property type="entry name" value="ZP_2"/>
    <property type="match status" value="1"/>
</dbReference>
<dbReference type="InterPro" id="IPR001507">
    <property type="entry name" value="ZP_dom"/>
</dbReference>
<dbReference type="Proteomes" id="UP000826195">
    <property type="component" value="Unassembled WGS sequence"/>
</dbReference>
<accession>A0AAV7I8J2</accession>
<dbReference type="EMBL" id="JAHXZJ010002237">
    <property type="protein sequence ID" value="KAH0546436.1"/>
    <property type="molecule type" value="Genomic_DNA"/>
</dbReference>
<organism evidence="2 3">
    <name type="scientific">Cotesia glomerata</name>
    <name type="common">Lepidopteran parasitic wasp</name>
    <name type="synonym">Apanteles glomeratus</name>
    <dbReference type="NCBI Taxonomy" id="32391"/>
    <lineage>
        <taxon>Eukaryota</taxon>
        <taxon>Metazoa</taxon>
        <taxon>Ecdysozoa</taxon>
        <taxon>Arthropoda</taxon>
        <taxon>Hexapoda</taxon>
        <taxon>Insecta</taxon>
        <taxon>Pterygota</taxon>
        <taxon>Neoptera</taxon>
        <taxon>Endopterygota</taxon>
        <taxon>Hymenoptera</taxon>
        <taxon>Apocrita</taxon>
        <taxon>Ichneumonoidea</taxon>
        <taxon>Braconidae</taxon>
        <taxon>Microgastrinae</taxon>
        <taxon>Cotesia</taxon>
    </lineage>
</organism>
<dbReference type="AlphaFoldDB" id="A0AAV7I8J2"/>
<dbReference type="PANTHER" id="PTHR39959:SF2">
    <property type="entry name" value="RE44287P"/>
    <property type="match status" value="1"/>
</dbReference>
<keyword evidence="3" id="KW-1185">Reference proteome</keyword>
<name>A0AAV7I8J2_COTGL</name>
<dbReference type="PANTHER" id="PTHR39959">
    <property type="entry name" value="RE44287P-RELATED"/>
    <property type="match status" value="1"/>
</dbReference>